<dbReference type="Proteomes" id="UP000654075">
    <property type="component" value="Unassembled WGS sequence"/>
</dbReference>
<evidence type="ECO:0000313" key="2">
    <source>
        <dbReference type="EMBL" id="CAE8634438.1"/>
    </source>
</evidence>
<feature type="compositionally biased region" description="Low complexity" evidence="1">
    <location>
        <begin position="107"/>
        <end position="139"/>
    </location>
</feature>
<gene>
    <name evidence="2" type="ORF">PGLA1383_LOCUS50086</name>
</gene>
<dbReference type="EMBL" id="CAJNNV010031011">
    <property type="protein sequence ID" value="CAE8634438.1"/>
    <property type="molecule type" value="Genomic_DNA"/>
</dbReference>
<comment type="caution">
    <text evidence="2">The sequence shown here is derived from an EMBL/GenBank/DDBJ whole genome shotgun (WGS) entry which is preliminary data.</text>
</comment>
<evidence type="ECO:0000313" key="3">
    <source>
        <dbReference type="Proteomes" id="UP000654075"/>
    </source>
</evidence>
<proteinExistence type="predicted"/>
<organism evidence="2 3">
    <name type="scientific">Polarella glacialis</name>
    <name type="common">Dinoflagellate</name>
    <dbReference type="NCBI Taxonomy" id="89957"/>
    <lineage>
        <taxon>Eukaryota</taxon>
        <taxon>Sar</taxon>
        <taxon>Alveolata</taxon>
        <taxon>Dinophyceae</taxon>
        <taxon>Suessiales</taxon>
        <taxon>Suessiaceae</taxon>
        <taxon>Polarella</taxon>
    </lineage>
</organism>
<name>A0A813H9X2_POLGL</name>
<evidence type="ECO:0000256" key="1">
    <source>
        <dbReference type="SAM" id="MobiDB-lite"/>
    </source>
</evidence>
<keyword evidence="3" id="KW-1185">Reference proteome</keyword>
<accession>A0A813H9X2</accession>
<feature type="region of interest" description="Disordered" evidence="1">
    <location>
        <begin position="67"/>
        <end position="139"/>
    </location>
</feature>
<protein>
    <submittedName>
        <fullName evidence="2">Uncharacterized protein</fullName>
    </submittedName>
</protein>
<dbReference type="AlphaFoldDB" id="A0A813H9X2"/>
<feature type="compositionally biased region" description="Basic and acidic residues" evidence="1">
    <location>
        <begin position="96"/>
        <end position="106"/>
    </location>
</feature>
<sequence length="174" mass="19302">MCMRNISRLREISGGYIFGEEGKLTCILILACTSVTHTGCCLICTWVCCSTWSTDFIWRKDDESLSQAGQNGRTAQGRFTGRLTVPENNNNNDDNDNYHDNNHNNKQDNNNHNNNSSNNNNNSNDHNNNNNSNNNSSSSIEYRLGPAGWGLASTPSWASLGTAGTDWHTSMLHN</sequence>
<reference evidence="2" key="1">
    <citation type="submission" date="2021-02" db="EMBL/GenBank/DDBJ databases">
        <authorList>
            <person name="Dougan E. K."/>
            <person name="Rhodes N."/>
            <person name="Thang M."/>
            <person name="Chan C."/>
        </authorList>
    </citation>
    <scope>NUCLEOTIDE SEQUENCE</scope>
</reference>